<organism evidence="8">
    <name type="scientific">freshwater metagenome</name>
    <dbReference type="NCBI Taxonomy" id="449393"/>
    <lineage>
        <taxon>unclassified sequences</taxon>
        <taxon>metagenomes</taxon>
        <taxon>ecological metagenomes</taxon>
    </lineage>
</organism>
<dbReference type="GO" id="GO:0005886">
    <property type="term" value="C:plasma membrane"/>
    <property type="evidence" value="ECO:0007669"/>
    <property type="project" value="UniProtKB-SubCell"/>
</dbReference>
<dbReference type="GO" id="GO:0008360">
    <property type="term" value="P:regulation of cell shape"/>
    <property type="evidence" value="ECO:0007669"/>
    <property type="project" value="UniProtKB-KW"/>
</dbReference>
<comment type="subcellular location">
    <subcellularLocation>
        <location evidence="1">Cell membrane</location>
        <topology evidence="1">Multi-pass membrane protein</topology>
    </subcellularLocation>
</comment>
<name>A0A6J6E855_9ZZZZ</name>
<gene>
    <name evidence="8" type="ORF">UFOPK1572_01389</name>
</gene>
<accession>A0A6J6E855</accession>
<keyword evidence="2" id="KW-1003">Cell membrane</keyword>
<dbReference type="InterPro" id="IPR007227">
    <property type="entry name" value="Cell_shape_determining_MreD"/>
</dbReference>
<feature type="transmembrane region" description="Helical" evidence="7">
    <location>
        <begin position="144"/>
        <end position="166"/>
    </location>
</feature>
<dbReference type="AlphaFoldDB" id="A0A6J6E855"/>
<keyword evidence="4" id="KW-0133">Cell shape</keyword>
<keyword evidence="6 7" id="KW-0472">Membrane</keyword>
<evidence type="ECO:0000256" key="6">
    <source>
        <dbReference type="ARBA" id="ARBA00023136"/>
    </source>
</evidence>
<dbReference type="Pfam" id="PF04093">
    <property type="entry name" value="MreD"/>
    <property type="match status" value="1"/>
</dbReference>
<dbReference type="NCBIfam" id="TIGR03426">
    <property type="entry name" value="shape_MreD"/>
    <property type="match status" value="1"/>
</dbReference>
<protein>
    <submittedName>
        <fullName evidence="8">Unannotated protein</fullName>
    </submittedName>
</protein>
<keyword evidence="3 7" id="KW-0812">Transmembrane</keyword>
<evidence type="ECO:0000256" key="1">
    <source>
        <dbReference type="ARBA" id="ARBA00004651"/>
    </source>
</evidence>
<evidence type="ECO:0000313" key="8">
    <source>
        <dbReference type="EMBL" id="CAB4571465.1"/>
    </source>
</evidence>
<feature type="transmembrane region" description="Helical" evidence="7">
    <location>
        <begin position="77"/>
        <end position="97"/>
    </location>
</feature>
<evidence type="ECO:0000256" key="7">
    <source>
        <dbReference type="SAM" id="Phobius"/>
    </source>
</evidence>
<reference evidence="8" key="1">
    <citation type="submission" date="2020-05" db="EMBL/GenBank/DDBJ databases">
        <authorList>
            <person name="Chiriac C."/>
            <person name="Salcher M."/>
            <person name="Ghai R."/>
            <person name="Kavagutti S V."/>
        </authorList>
    </citation>
    <scope>NUCLEOTIDE SEQUENCE</scope>
</reference>
<evidence type="ECO:0000256" key="2">
    <source>
        <dbReference type="ARBA" id="ARBA00022475"/>
    </source>
</evidence>
<evidence type="ECO:0000256" key="4">
    <source>
        <dbReference type="ARBA" id="ARBA00022960"/>
    </source>
</evidence>
<evidence type="ECO:0000256" key="5">
    <source>
        <dbReference type="ARBA" id="ARBA00022989"/>
    </source>
</evidence>
<feature type="transmembrane region" description="Helical" evidence="7">
    <location>
        <begin position="109"/>
        <end position="132"/>
    </location>
</feature>
<dbReference type="EMBL" id="CAEZTC010000219">
    <property type="protein sequence ID" value="CAB4571465.1"/>
    <property type="molecule type" value="Genomic_DNA"/>
</dbReference>
<proteinExistence type="predicted"/>
<sequence length="173" mass="18811">MIERILIFAENRYTRLVLLGLLFLSLQTTIFNEMRPLGVSMEVMLLLAASTGLAKGSETGAIAGFVVGLLYDMVLTTPLGLCAVVFSVVAYLSGLAHSFVHEPTWWSRILTVMVSSAVGMILMPIAFTVTGAEGVFTTDLIEMVVVVAVFNALLALPVVWLCSWALRDKVEVR</sequence>
<feature type="transmembrane region" description="Helical" evidence="7">
    <location>
        <begin position="12"/>
        <end position="31"/>
    </location>
</feature>
<keyword evidence="5 7" id="KW-1133">Transmembrane helix</keyword>
<evidence type="ECO:0000256" key="3">
    <source>
        <dbReference type="ARBA" id="ARBA00022692"/>
    </source>
</evidence>